<feature type="compositionally biased region" description="Basic and acidic residues" evidence="1">
    <location>
        <begin position="13"/>
        <end position="29"/>
    </location>
</feature>
<dbReference type="AlphaFoldDB" id="C5FWB1"/>
<accession>C5FWB1</accession>
<dbReference type="EMBL" id="DS995706">
    <property type="protein sequence ID" value="EEQ34195.1"/>
    <property type="molecule type" value="Genomic_DNA"/>
</dbReference>
<dbReference type="HOGENOM" id="CLU_1874962_0_0_1"/>
<name>C5FWB1_ARTOC</name>
<evidence type="ECO:0000313" key="2">
    <source>
        <dbReference type="EMBL" id="EEQ34195.1"/>
    </source>
</evidence>
<protein>
    <submittedName>
        <fullName evidence="2">Uncharacterized protein</fullName>
    </submittedName>
</protein>
<dbReference type="VEuPathDB" id="FungiDB:MCYG_07014"/>
<dbReference type="RefSeq" id="XP_002845050.1">
    <property type="nucleotide sequence ID" value="XM_002845004.1"/>
</dbReference>
<keyword evidence="3" id="KW-1185">Reference proteome</keyword>
<evidence type="ECO:0000256" key="1">
    <source>
        <dbReference type="SAM" id="MobiDB-lite"/>
    </source>
</evidence>
<reference evidence="3" key="1">
    <citation type="journal article" date="2012" name="MBio">
        <title>Comparative genome analysis of Trichophyton rubrum and related dermatophytes reveals candidate genes involved in infection.</title>
        <authorList>
            <person name="Martinez D.A."/>
            <person name="Oliver B.G."/>
            <person name="Graeser Y."/>
            <person name="Goldberg J.M."/>
            <person name="Li W."/>
            <person name="Martinez-Rossi N.M."/>
            <person name="Monod M."/>
            <person name="Shelest E."/>
            <person name="Barton R.C."/>
            <person name="Birch E."/>
            <person name="Brakhage A.A."/>
            <person name="Chen Z."/>
            <person name="Gurr S.J."/>
            <person name="Heiman D."/>
            <person name="Heitman J."/>
            <person name="Kosti I."/>
            <person name="Rossi A."/>
            <person name="Saif S."/>
            <person name="Samalova M."/>
            <person name="Saunders C.W."/>
            <person name="Shea T."/>
            <person name="Summerbell R.C."/>
            <person name="Xu J."/>
            <person name="Young S."/>
            <person name="Zeng Q."/>
            <person name="Birren B.W."/>
            <person name="Cuomo C.A."/>
            <person name="White T.C."/>
        </authorList>
    </citation>
    <scope>NUCLEOTIDE SEQUENCE [LARGE SCALE GENOMIC DNA]</scope>
    <source>
        <strain evidence="3">ATCC MYA-4605 / CBS 113480</strain>
    </source>
</reference>
<dbReference type="GeneID" id="9228082"/>
<gene>
    <name evidence="2" type="ORF">MCYG_07014</name>
</gene>
<sequence length="136" mass="14535">MAKTSAASGEGGVKAKREEKMHREMDRKGPRSGGHRTTRSHSGAEKSDGWLSILLGFSFPLASVKPLKGINYVLYGQLKVKLQSCTAPGSLPLPLPLGSSSGFWLFPSVPGRGHMPSGPYDRIHLPCPAVRSPVSI</sequence>
<dbReference type="Proteomes" id="UP000002035">
    <property type="component" value="Unassembled WGS sequence"/>
</dbReference>
<proteinExistence type="predicted"/>
<feature type="region of interest" description="Disordered" evidence="1">
    <location>
        <begin position="1"/>
        <end position="45"/>
    </location>
</feature>
<organism evidence="2 3">
    <name type="scientific">Arthroderma otae (strain ATCC MYA-4605 / CBS 113480)</name>
    <name type="common">Microsporum canis</name>
    <dbReference type="NCBI Taxonomy" id="554155"/>
    <lineage>
        <taxon>Eukaryota</taxon>
        <taxon>Fungi</taxon>
        <taxon>Dikarya</taxon>
        <taxon>Ascomycota</taxon>
        <taxon>Pezizomycotina</taxon>
        <taxon>Eurotiomycetes</taxon>
        <taxon>Eurotiomycetidae</taxon>
        <taxon>Onygenales</taxon>
        <taxon>Arthrodermataceae</taxon>
        <taxon>Microsporum</taxon>
    </lineage>
</organism>
<evidence type="ECO:0000313" key="3">
    <source>
        <dbReference type="Proteomes" id="UP000002035"/>
    </source>
</evidence>